<evidence type="ECO:0000313" key="15">
    <source>
        <dbReference type="Proteomes" id="UP000011200"/>
    </source>
</evidence>
<comment type="catalytic activity">
    <reaction evidence="12">
        <text>oxaloacetate + H(+) = pyruvate + CO2</text>
        <dbReference type="Rhea" id="RHEA:15641"/>
        <dbReference type="ChEBI" id="CHEBI:15361"/>
        <dbReference type="ChEBI" id="CHEBI:15378"/>
        <dbReference type="ChEBI" id="CHEBI:16452"/>
        <dbReference type="ChEBI" id="CHEBI:16526"/>
        <dbReference type="EC" id="4.1.1.112"/>
    </reaction>
</comment>
<dbReference type="InterPro" id="IPR036704">
    <property type="entry name" value="RraA/RraA-like_sf"/>
</dbReference>
<protein>
    <recommendedName>
        <fullName evidence="7">Putative 4-hydroxy-4-methyl-2-oxoglutarate aldolase</fullName>
        <ecNumber evidence="6">4.1.1.112</ecNumber>
        <ecNumber evidence="5">4.1.3.17</ecNumber>
    </recommendedName>
    <alternativeName>
        <fullName evidence="11">Oxaloacetate decarboxylase</fullName>
    </alternativeName>
    <alternativeName>
        <fullName evidence="9">Regulator of ribonuclease activity homolog</fullName>
    </alternativeName>
    <alternativeName>
        <fullName evidence="10">RraA-like protein</fullName>
    </alternativeName>
</protein>
<dbReference type="PANTHER" id="PTHR33254">
    <property type="entry name" value="4-HYDROXY-4-METHYL-2-OXOGLUTARATE ALDOLASE 3-RELATED"/>
    <property type="match status" value="1"/>
</dbReference>
<evidence type="ECO:0000256" key="8">
    <source>
        <dbReference type="ARBA" id="ARBA00025046"/>
    </source>
</evidence>
<evidence type="ECO:0000256" key="9">
    <source>
        <dbReference type="ARBA" id="ARBA00029596"/>
    </source>
</evidence>
<comment type="cofactor">
    <cofactor evidence="13">
        <name>Mg(2+)</name>
        <dbReference type="ChEBI" id="CHEBI:18420"/>
    </cofactor>
</comment>
<comment type="cofactor">
    <cofactor evidence="2">
        <name>a divalent metal cation</name>
        <dbReference type="ChEBI" id="CHEBI:60240"/>
    </cofactor>
</comment>
<dbReference type="RefSeq" id="WP_003892131.1">
    <property type="nucleotide sequence ID" value="NZ_CP027541.1"/>
</dbReference>
<dbReference type="SUPFAM" id="SSF89562">
    <property type="entry name" value="RraA-like"/>
    <property type="match status" value="1"/>
</dbReference>
<evidence type="ECO:0000256" key="5">
    <source>
        <dbReference type="ARBA" id="ARBA00012213"/>
    </source>
</evidence>
<comment type="similarity">
    <text evidence="3">Belongs to the class II aldolase/RraA-like family.</text>
</comment>
<dbReference type="CDD" id="cd16841">
    <property type="entry name" value="RraA_family"/>
    <property type="match status" value="1"/>
</dbReference>
<keyword evidence="13" id="KW-0479">Metal-binding</keyword>
<feature type="binding site" evidence="13">
    <location>
        <position position="102"/>
    </location>
    <ligand>
        <name>Mg(2+)</name>
        <dbReference type="ChEBI" id="CHEBI:18420"/>
    </ligand>
</feature>
<proteinExistence type="inferred from homology"/>
<dbReference type="GO" id="GO:0047443">
    <property type="term" value="F:4-hydroxy-4-methyl-2-oxoglutarate aldolase activity"/>
    <property type="evidence" value="ECO:0007669"/>
    <property type="project" value="UniProtKB-EC"/>
</dbReference>
<feature type="binding site" evidence="13">
    <location>
        <position position="101"/>
    </location>
    <ligand>
        <name>substrate</name>
    </ligand>
</feature>
<evidence type="ECO:0000256" key="10">
    <source>
        <dbReference type="ARBA" id="ARBA00030169"/>
    </source>
</evidence>
<feature type="binding site" evidence="13">
    <location>
        <begin position="79"/>
        <end position="82"/>
    </location>
    <ligand>
        <name>substrate</name>
    </ligand>
</feature>
<accession>A0A2U9PJ47</accession>
<evidence type="ECO:0000313" key="14">
    <source>
        <dbReference type="EMBL" id="AWT51769.1"/>
    </source>
</evidence>
<dbReference type="GO" id="GO:0046872">
    <property type="term" value="F:metal ion binding"/>
    <property type="evidence" value="ECO:0007669"/>
    <property type="project" value="UniProtKB-KW"/>
</dbReference>
<evidence type="ECO:0000256" key="7">
    <source>
        <dbReference type="ARBA" id="ARBA00016549"/>
    </source>
</evidence>
<dbReference type="EC" id="4.1.3.17" evidence="5"/>
<dbReference type="EC" id="4.1.1.112" evidence="6"/>
<keyword evidence="13" id="KW-0460">Magnesium</keyword>
<organism evidence="14 15">
    <name type="scientific">Mycolicibacterium smegmatis (strain MKD8)</name>
    <name type="common">Mycobacterium smegmatis</name>
    <dbReference type="NCBI Taxonomy" id="1214915"/>
    <lineage>
        <taxon>Bacteria</taxon>
        <taxon>Bacillati</taxon>
        <taxon>Actinomycetota</taxon>
        <taxon>Actinomycetes</taxon>
        <taxon>Mycobacteriales</taxon>
        <taxon>Mycobacteriaceae</taxon>
        <taxon>Mycolicibacterium</taxon>
    </lineage>
</organism>
<evidence type="ECO:0000256" key="6">
    <source>
        <dbReference type="ARBA" id="ARBA00012947"/>
    </source>
</evidence>
<evidence type="ECO:0000256" key="4">
    <source>
        <dbReference type="ARBA" id="ARBA00011233"/>
    </source>
</evidence>
<evidence type="ECO:0000256" key="12">
    <source>
        <dbReference type="ARBA" id="ARBA00047973"/>
    </source>
</evidence>
<reference evidence="14 15" key="1">
    <citation type="journal article" date="2013" name="Genome Announc.">
        <title>Draft genome sequence of MKD8, a conjugal recipient Mycobacterium smegmatis strain.</title>
        <authorList>
            <person name="Gray T.A."/>
            <person name="Palumbo M.J."/>
            <person name="Derbyshire K.M."/>
        </authorList>
    </citation>
    <scope>NUCLEOTIDE SEQUENCE [LARGE SCALE GENOMIC DNA]</scope>
    <source>
        <strain evidence="14 15">MKD8</strain>
    </source>
</reference>
<reference evidence="15" key="2">
    <citation type="submission" date="2018-03" db="EMBL/GenBank/DDBJ databases">
        <authorList>
            <person name="Derbyshire K."/>
            <person name="Gray T.A."/>
            <person name="Champion M."/>
        </authorList>
    </citation>
    <scope>NUCLEOTIDE SEQUENCE [LARGE SCALE GENOMIC DNA]</scope>
    <source>
        <strain evidence="15">MKD8</strain>
    </source>
</reference>
<sequence length="203" mass="21378">MSDLFTNHTSATLLEAAQRDVALDPAIAPVWRGARVAGPAFTVQGVGGDNLALHNAVCKCPPRHVLVVDAGGQAFGHWGEILAVAAMSRGIRGLVIDGAVRDSVEQENLRFPVFSRGLAIRGTGKSYPGVLGRPVRVGGVKVRTGDLVVGDADGVVSLPAEQVPEILERADARIRKEKQVISALRQGATTIDLYQFDPTGLGN</sequence>
<comment type="subunit">
    <text evidence="4">Homotrimer.</text>
</comment>
<dbReference type="GO" id="GO:0008948">
    <property type="term" value="F:oxaloacetate decarboxylase activity"/>
    <property type="evidence" value="ECO:0007669"/>
    <property type="project" value="UniProtKB-EC"/>
</dbReference>
<dbReference type="Gene3D" id="3.50.30.40">
    <property type="entry name" value="Ribonuclease E inhibitor RraA/RraA-like"/>
    <property type="match status" value="1"/>
</dbReference>
<evidence type="ECO:0000256" key="3">
    <source>
        <dbReference type="ARBA" id="ARBA00008621"/>
    </source>
</evidence>
<dbReference type="InterPro" id="IPR005493">
    <property type="entry name" value="RraA/RraA-like"/>
</dbReference>
<evidence type="ECO:0000256" key="11">
    <source>
        <dbReference type="ARBA" id="ARBA00032305"/>
    </source>
</evidence>
<evidence type="ECO:0000256" key="13">
    <source>
        <dbReference type="PIRSR" id="PIRSR605493-1"/>
    </source>
</evidence>
<evidence type="ECO:0000256" key="1">
    <source>
        <dbReference type="ARBA" id="ARBA00001342"/>
    </source>
</evidence>
<dbReference type="Pfam" id="PF03737">
    <property type="entry name" value="RraA-like"/>
    <property type="match status" value="1"/>
</dbReference>
<comment type="catalytic activity">
    <reaction evidence="1">
        <text>4-hydroxy-4-methyl-2-oxoglutarate = 2 pyruvate</text>
        <dbReference type="Rhea" id="RHEA:22748"/>
        <dbReference type="ChEBI" id="CHEBI:15361"/>
        <dbReference type="ChEBI" id="CHEBI:58276"/>
        <dbReference type="EC" id="4.1.3.17"/>
    </reaction>
</comment>
<comment type="function">
    <text evidence="8">Catalyzes the aldol cleavage of 4-hydroxy-4-methyl-2-oxoglutarate (HMG) into 2 molecules of pyruvate. Also contains a secondary oxaloacetate (OAA) decarboxylase activity due to the common pyruvate enolate transition state formed following C-C bond cleavage in the retro-aldol and decarboxylation reactions.</text>
</comment>
<dbReference type="Proteomes" id="UP000011200">
    <property type="component" value="Chromosome"/>
</dbReference>
<dbReference type="AlphaFoldDB" id="A0A2U9PJ47"/>
<evidence type="ECO:0000256" key="2">
    <source>
        <dbReference type="ARBA" id="ARBA00001968"/>
    </source>
</evidence>
<dbReference type="PANTHER" id="PTHR33254:SF4">
    <property type="entry name" value="4-HYDROXY-4-METHYL-2-OXOGLUTARATE ALDOLASE 3-RELATED"/>
    <property type="match status" value="1"/>
</dbReference>
<name>A0A2U9PJ47_MYCSE</name>
<gene>
    <name evidence="14" type="ORF">D806_007790</name>
</gene>
<dbReference type="EMBL" id="CP027541">
    <property type="protein sequence ID" value="AWT51769.1"/>
    <property type="molecule type" value="Genomic_DNA"/>
</dbReference>